<name>A0A1G1Y196_9BACT</name>
<evidence type="ECO:0000313" key="3">
    <source>
        <dbReference type="Proteomes" id="UP000178240"/>
    </source>
</evidence>
<dbReference type="InterPro" id="IPR019734">
    <property type="entry name" value="TPR_rpt"/>
</dbReference>
<dbReference type="Pfam" id="PF13181">
    <property type="entry name" value="TPR_8"/>
    <property type="match status" value="1"/>
</dbReference>
<evidence type="ECO:0000256" key="1">
    <source>
        <dbReference type="PROSITE-ProRule" id="PRU00339"/>
    </source>
</evidence>
<evidence type="ECO:0000313" key="2">
    <source>
        <dbReference type="EMBL" id="OGY46068.1"/>
    </source>
</evidence>
<dbReference type="SUPFAM" id="SSF48452">
    <property type="entry name" value="TPR-like"/>
    <property type="match status" value="1"/>
</dbReference>
<reference evidence="2 3" key="1">
    <citation type="journal article" date="2016" name="Nat. Commun.">
        <title>Thousands of microbial genomes shed light on interconnected biogeochemical processes in an aquifer system.</title>
        <authorList>
            <person name="Anantharaman K."/>
            <person name="Brown C.T."/>
            <person name="Hug L.A."/>
            <person name="Sharon I."/>
            <person name="Castelle C.J."/>
            <person name="Probst A.J."/>
            <person name="Thomas B.C."/>
            <person name="Singh A."/>
            <person name="Wilkins M.J."/>
            <person name="Karaoz U."/>
            <person name="Brodie E.L."/>
            <person name="Williams K.H."/>
            <person name="Hubbard S.S."/>
            <person name="Banfield J.F."/>
        </authorList>
    </citation>
    <scope>NUCLEOTIDE SEQUENCE [LARGE SCALE GENOMIC DNA]</scope>
</reference>
<dbReference type="EMBL" id="MHIE01000008">
    <property type="protein sequence ID" value="OGY46068.1"/>
    <property type="molecule type" value="Genomic_DNA"/>
</dbReference>
<dbReference type="PROSITE" id="PS50005">
    <property type="entry name" value="TPR"/>
    <property type="match status" value="2"/>
</dbReference>
<dbReference type="PANTHER" id="PTHR12558">
    <property type="entry name" value="CELL DIVISION CYCLE 16,23,27"/>
    <property type="match status" value="1"/>
</dbReference>
<dbReference type="Gene3D" id="1.25.40.10">
    <property type="entry name" value="Tetratricopeptide repeat domain"/>
    <property type="match status" value="1"/>
</dbReference>
<gene>
    <name evidence="2" type="ORF">A2744_04100</name>
</gene>
<proteinExistence type="predicted"/>
<dbReference type="AlphaFoldDB" id="A0A1G1Y196"/>
<dbReference type="PANTHER" id="PTHR12558:SF13">
    <property type="entry name" value="CELL DIVISION CYCLE PROTEIN 27 HOMOLOG"/>
    <property type="match status" value="1"/>
</dbReference>
<comment type="caution">
    <text evidence="2">The sequence shown here is derived from an EMBL/GenBank/DDBJ whole genome shotgun (WGS) entry which is preliminary data.</text>
</comment>
<sequence length="236" mass="27114">MKKSVIFALIIVLVLALAAAFFFVVLPQWQKSSYKPVTLSDYLNSKQAEYLALDLSEGSLAKVIEQILKIEAELKINPNDYQNWVQVGVLYQRLHEYDLAKKSFEVAAEILPGEGLAFANLAELYVFNFKDFDQAVENYKKAIANDYWQVSWYRSLADLYRSKFPDKISEIEPLMLQGVEKNPGTASDYYGYLLTFFWEQGEFQKALDYGKKLLALDPNNDKYQQAIKDLEAELAK</sequence>
<protein>
    <submittedName>
        <fullName evidence="2">Uncharacterized protein</fullName>
    </submittedName>
</protein>
<accession>A0A1G1Y196</accession>
<dbReference type="STRING" id="1797535.A2744_04100"/>
<organism evidence="2 3">
    <name type="scientific">Candidatus Buchananbacteria bacterium RIFCSPHIGHO2_01_FULL_44_11</name>
    <dbReference type="NCBI Taxonomy" id="1797535"/>
    <lineage>
        <taxon>Bacteria</taxon>
        <taxon>Candidatus Buchananiibacteriota</taxon>
    </lineage>
</organism>
<feature type="repeat" description="TPR" evidence="1">
    <location>
        <begin position="187"/>
        <end position="220"/>
    </location>
</feature>
<keyword evidence="1" id="KW-0802">TPR repeat</keyword>
<dbReference type="Proteomes" id="UP000178240">
    <property type="component" value="Unassembled WGS sequence"/>
</dbReference>
<feature type="repeat" description="TPR" evidence="1">
    <location>
        <begin position="81"/>
        <end position="114"/>
    </location>
</feature>
<dbReference type="InterPro" id="IPR011990">
    <property type="entry name" value="TPR-like_helical_dom_sf"/>
</dbReference>
<dbReference type="SMART" id="SM00028">
    <property type="entry name" value="TPR"/>
    <property type="match status" value="3"/>
</dbReference>